<dbReference type="InterPro" id="IPR045851">
    <property type="entry name" value="AMP-bd_C_sf"/>
</dbReference>
<dbReference type="InterPro" id="IPR000873">
    <property type="entry name" value="AMP-dep_synth/lig_dom"/>
</dbReference>
<dbReference type="FunFam" id="3.30.300.30:FF:000008">
    <property type="entry name" value="2,3-dihydroxybenzoate-AMP ligase"/>
    <property type="match status" value="1"/>
</dbReference>
<evidence type="ECO:0000256" key="2">
    <source>
        <dbReference type="ARBA" id="ARBA00022598"/>
    </source>
</evidence>
<dbReference type="Gene3D" id="3.30.300.30">
    <property type="match status" value="1"/>
</dbReference>
<evidence type="ECO:0000313" key="6">
    <source>
        <dbReference type="Proteomes" id="UP000564573"/>
    </source>
</evidence>
<gene>
    <name evidence="5" type="ORF">FB384_000425</name>
</gene>
<reference evidence="5 6" key="1">
    <citation type="submission" date="2020-08" db="EMBL/GenBank/DDBJ databases">
        <title>Sequencing the genomes of 1000 actinobacteria strains.</title>
        <authorList>
            <person name="Klenk H.-P."/>
        </authorList>
    </citation>
    <scope>NUCLEOTIDE SEQUENCE [LARGE SCALE GENOMIC DNA]</scope>
    <source>
        <strain evidence="5 6">DSM 45267</strain>
    </source>
</reference>
<dbReference type="PANTHER" id="PTHR43767">
    <property type="entry name" value="LONG-CHAIN-FATTY-ACID--COA LIGASE"/>
    <property type="match status" value="1"/>
</dbReference>
<name>A0A839XFI2_9PSEU</name>
<dbReference type="Gene3D" id="3.40.50.12780">
    <property type="entry name" value="N-terminal domain of ligase-like"/>
    <property type="match status" value="1"/>
</dbReference>
<protein>
    <submittedName>
        <fullName evidence="5">Fatty-acyl-CoA synthase</fullName>
        <ecNumber evidence="5">6.2.1.-</ecNumber>
    </submittedName>
</protein>
<dbReference type="InterPro" id="IPR020845">
    <property type="entry name" value="AMP-binding_CS"/>
</dbReference>
<feature type="domain" description="AMP-binding enzyme C-terminal" evidence="4">
    <location>
        <begin position="481"/>
        <end position="556"/>
    </location>
</feature>
<dbReference type="CDD" id="cd17631">
    <property type="entry name" value="FACL_FadD13-like"/>
    <property type="match status" value="1"/>
</dbReference>
<comment type="caution">
    <text evidence="5">The sequence shown here is derived from an EMBL/GenBank/DDBJ whole genome shotgun (WGS) entry which is preliminary data.</text>
</comment>
<keyword evidence="2 5" id="KW-0436">Ligase</keyword>
<dbReference type="RefSeq" id="WP_183778640.1">
    <property type="nucleotide sequence ID" value="NZ_JACIBS010000001.1"/>
</dbReference>
<organism evidence="5 6">
    <name type="scientific">Prauserella sediminis</name>
    <dbReference type="NCBI Taxonomy" id="577680"/>
    <lineage>
        <taxon>Bacteria</taxon>
        <taxon>Bacillati</taxon>
        <taxon>Actinomycetota</taxon>
        <taxon>Actinomycetes</taxon>
        <taxon>Pseudonocardiales</taxon>
        <taxon>Pseudonocardiaceae</taxon>
        <taxon>Prauserella</taxon>
        <taxon>Prauserella salsuginis group</taxon>
    </lineage>
</organism>
<dbReference type="EC" id="6.2.1.-" evidence="5"/>
<dbReference type="GO" id="GO:0016877">
    <property type="term" value="F:ligase activity, forming carbon-sulfur bonds"/>
    <property type="evidence" value="ECO:0007669"/>
    <property type="project" value="UniProtKB-ARBA"/>
</dbReference>
<accession>A0A839XFI2</accession>
<dbReference type="AlphaFoldDB" id="A0A839XFI2"/>
<feature type="domain" description="AMP-dependent synthetase/ligase" evidence="3">
    <location>
        <begin position="37"/>
        <end position="395"/>
    </location>
</feature>
<evidence type="ECO:0000313" key="5">
    <source>
        <dbReference type="EMBL" id="MBB3661521.1"/>
    </source>
</evidence>
<comment type="similarity">
    <text evidence="1">Belongs to the ATP-dependent AMP-binding enzyme family.</text>
</comment>
<dbReference type="PROSITE" id="PS00455">
    <property type="entry name" value="AMP_BINDING"/>
    <property type="match status" value="1"/>
</dbReference>
<evidence type="ECO:0000259" key="3">
    <source>
        <dbReference type="Pfam" id="PF00501"/>
    </source>
</evidence>
<sequence>MSNAGPAAANTAAANTTAVNGVAASGIRSSTIADIPRRSASRTPHRVAIRFADRTWTYAELDAAVTRVAAHLLSLGLNHGDRVAAYGKNSDAFLIGFLACARAGLVHVPVNYNLTGDELAYLITQSGSRMVLTDPALRANLDALDLDVERIVALRDADDSLLAVASTGDVPDSGAQLGTKVADTDLAQLLYTSGTTSRPKGAMMTHRALVHEYLSCIVDLDLSADDEPLHVMPLYHSAQMHVFLMPWLAVGASNTIVETPDPADILRRMAEDRHGAFFAAPTLWVALANHADFGTRDLSALRKAYYGASIMPGPILQRLREKLPELGFYNCFGQSEIGPLATVLRPEDHDTRPESAGRPVLFVEARVVDAEGGDVPPGGEGEIVYRSPQLCLGYWDKPEETDEVFGGGGGAPANGGVAGGGGGAPADQGVAGGGGGVPADEGGGWFHSGDLVRVDEEGYIFVVDRIKDVINTGGVMVASREVEDALYTHPSVGEVAVVGLPDEKWIEAVTAVVVPKDDGRPDEDELTQWVKDRLSAFKVPKQVHFVDDLPRNASGKILKRELRDRFSG</sequence>
<dbReference type="Pfam" id="PF13193">
    <property type="entry name" value="AMP-binding_C"/>
    <property type="match status" value="1"/>
</dbReference>
<dbReference type="InterPro" id="IPR050237">
    <property type="entry name" value="ATP-dep_AMP-bd_enzyme"/>
</dbReference>
<dbReference type="InterPro" id="IPR025110">
    <property type="entry name" value="AMP-bd_C"/>
</dbReference>
<dbReference type="EMBL" id="JACIBS010000001">
    <property type="protein sequence ID" value="MBB3661521.1"/>
    <property type="molecule type" value="Genomic_DNA"/>
</dbReference>
<keyword evidence="6" id="KW-1185">Reference proteome</keyword>
<evidence type="ECO:0000259" key="4">
    <source>
        <dbReference type="Pfam" id="PF13193"/>
    </source>
</evidence>
<dbReference type="PANTHER" id="PTHR43767:SF7">
    <property type="entry name" value="MEDIUM_LONG-CHAIN-FATTY-ACID--COA LIGASE FADD8"/>
    <property type="match status" value="1"/>
</dbReference>
<dbReference type="Pfam" id="PF00501">
    <property type="entry name" value="AMP-binding"/>
    <property type="match status" value="1"/>
</dbReference>
<dbReference type="InterPro" id="IPR042099">
    <property type="entry name" value="ANL_N_sf"/>
</dbReference>
<evidence type="ECO:0000256" key="1">
    <source>
        <dbReference type="ARBA" id="ARBA00006432"/>
    </source>
</evidence>
<dbReference type="Proteomes" id="UP000564573">
    <property type="component" value="Unassembled WGS sequence"/>
</dbReference>
<dbReference type="SUPFAM" id="SSF56801">
    <property type="entry name" value="Acetyl-CoA synthetase-like"/>
    <property type="match status" value="1"/>
</dbReference>
<proteinExistence type="inferred from homology"/>